<gene>
    <name evidence="7" type="ORF">ElyMa_005941200</name>
</gene>
<dbReference type="PANTHER" id="PTHR11103:SF18">
    <property type="entry name" value="SLR1189 PROTEIN"/>
    <property type="match status" value="1"/>
</dbReference>
<name>A0AAV4GAN4_9GAST</name>
<organism evidence="7 8">
    <name type="scientific">Elysia marginata</name>
    <dbReference type="NCBI Taxonomy" id="1093978"/>
    <lineage>
        <taxon>Eukaryota</taxon>
        <taxon>Metazoa</taxon>
        <taxon>Spiralia</taxon>
        <taxon>Lophotrochozoa</taxon>
        <taxon>Mollusca</taxon>
        <taxon>Gastropoda</taxon>
        <taxon>Heterobranchia</taxon>
        <taxon>Euthyneura</taxon>
        <taxon>Panpulmonata</taxon>
        <taxon>Sacoglossa</taxon>
        <taxon>Placobranchoidea</taxon>
        <taxon>Plakobranchidae</taxon>
        <taxon>Elysia</taxon>
    </lineage>
</organism>
<dbReference type="AlphaFoldDB" id="A0AAV4GAN4"/>
<dbReference type="PROSITE" id="PS50970">
    <property type="entry name" value="HCY"/>
    <property type="match status" value="1"/>
</dbReference>
<dbReference type="Gene3D" id="3.20.20.330">
    <property type="entry name" value="Homocysteine-binding-like domain"/>
    <property type="match status" value="1"/>
</dbReference>
<keyword evidence="8" id="KW-1185">Reference proteome</keyword>
<evidence type="ECO:0000256" key="3">
    <source>
        <dbReference type="ARBA" id="ARBA00034478"/>
    </source>
</evidence>
<proteinExistence type="predicted"/>
<dbReference type="InterPro" id="IPR003726">
    <property type="entry name" value="HCY_dom"/>
</dbReference>
<evidence type="ECO:0000259" key="6">
    <source>
        <dbReference type="PROSITE" id="PS50970"/>
    </source>
</evidence>
<keyword evidence="5" id="KW-1133">Transmembrane helix</keyword>
<protein>
    <submittedName>
        <fullName evidence="7">Betaine--homocysteine S-methyltransferase 1-like</fullName>
    </submittedName>
</protein>
<dbReference type="EMBL" id="BMAT01011926">
    <property type="protein sequence ID" value="GFR82090.1"/>
    <property type="molecule type" value="Genomic_DNA"/>
</dbReference>
<comment type="caution">
    <text evidence="4">Lacks conserved residue(s) required for the propagation of feature annotation.</text>
</comment>
<reference evidence="7 8" key="1">
    <citation type="journal article" date="2021" name="Elife">
        <title>Chloroplast acquisition without the gene transfer in kleptoplastic sea slugs, Plakobranchus ocellatus.</title>
        <authorList>
            <person name="Maeda T."/>
            <person name="Takahashi S."/>
            <person name="Yoshida T."/>
            <person name="Shimamura S."/>
            <person name="Takaki Y."/>
            <person name="Nagai Y."/>
            <person name="Toyoda A."/>
            <person name="Suzuki Y."/>
            <person name="Arimoto A."/>
            <person name="Ishii H."/>
            <person name="Satoh N."/>
            <person name="Nishiyama T."/>
            <person name="Hasebe M."/>
            <person name="Maruyama T."/>
            <person name="Minagawa J."/>
            <person name="Obokata J."/>
            <person name="Shigenobu S."/>
        </authorList>
    </citation>
    <scope>NUCLEOTIDE SEQUENCE [LARGE SCALE GENOMIC DNA]</scope>
</reference>
<evidence type="ECO:0000256" key="5">
    <source>
        <dbReference type="SAM" id="Phobius"/>
    </source>
</evidence>
<evidence type="ECO:0000256" key="1">
    <source>
        <dbReference type="ARBA" id="ARBA00022603"/>
    </source>
</evidence>
<feature type="domain" description="Hcy-binding" evidence="6">
    <location>
        <begin position="1"/>
        <end position="236"/>
    </location>
</feature>
<dbReference type="GO" id="GO:0032259">
    <property type="term" value="P:methylation"/>
    <property type="evidence" value="ECO:0007669"/>
    <property type="project" value="UniProtKB-KW"/>
</dbReference>
<dbReference type="GO" id="GO:0008168">
    <property type="term" value="F:methyltransferase activity"/>
    <property type="evidence" value="ECO:0007669"/>
    <property type="project" value="UniProtKB-KW"/>
</dbReference>
<sequence>MVWICSQYYAHREKLRVIGKEHMLEAINKKALTIAKDVARTTGTLFAGNICNTTVYVRDDENAKAAARCMFKEQVAWAVDAGVDYILAETFDELGEAMLALETIKQYGKGTPAVVTLVPSARDVTFDGVPYPEACLRLEAAGAAVVGLNCGRGAETILPLVAEIKKVCKGPVACLPVPYRTTDQYRTMQSLLHPKTGERSFPIDLSAHFVGRTEVLEFGLECKRLGVEYVVVVVVIVVVVVVVVLLVVVVVVIVVVVAAAAAAVVVVVFKYNT</sequence>
<dbReference type="SUPFAM" id="SSF82282">
    <property type="entry name" value="Homocysteine S-methyltransferase"/>
    <property type="match status" value="1"/>
</dbReference>
<comment type="pathway">
    <text evidence="3">Amino-acid biosynthesis; L-methionine biosynthesis via de novo pathway.</text>
</comment>
<dbReference type="InterPro" id="IPR036589">
    <property type="entry name" value="HCY_dom_sf"/>
</dbReference>
<comment type="caution">
    <text evidence="7">The sequence shown here is derived from an EMBL/GenBank/DDBJ whole genome shotgun (WGS) entry which is preliminary data.</text>
</comment>
<dbReference type="Proteomes" id="UP000762676">
    <property type="component" value="Unassembled WGS sequence"/>
</dbReference>
<keyword evidence="5" id="KW-0472">Membrane</keyword>
<evidence type="ECO:0000313" key="7">
    <source>
        <dbReference type="EMBL" id="GFR82090.1"/>
    </source>
</evidence>
<keyword evidence="1" id="KW-0489">Methyltransferase</keyword>
<keyword evidence="5" id="KW-0812">Transmembrane</keyword>
<feature type="transmembrane region" description="Helical" evidence="5">
    <location>
        <begin position="251"/>
        <end position="269"/>
    </location>
</feature>
<keyword evidence="2" id="KW-0808">Transferase</keyword>
<evidence type="ECO:0000313" key="8">
    <source>
        <dbReference type="Proteomes" id="UP000762676"/>
    </source>
</evidence>
<feature type="transmembrane region" description="Helical" evidence="5">
    <location>
        <begin position="226"/>
        <end position="245"/>
    </location>
</feature>
<dbReference type="PANTHER" id="PTHR11103">
    <property type="entry name" value="SLR1189 PROTEIN"/>
    <property type="match status" value="1"/>
</dbReference>
<accession>A0AAV4GAN4</accession>
<evidence type="ECO:0000256" key="4">
    <source>
        <dbReference type="PROSITE-ProRule" id="PRU00333"/>
    </source>
</evidence>
<evidence type="ECO:0000256" key="2">
    <source>
        <dbReference type="ARBA" id="ARBA00022679"/>
    </source>
</evidence>
<dbReference type="Pfam" id="PF02574">
    <property type="entry name" value="S-methyl_trans"/>
    <property type="match status" value="1"/>
</dbReference>